<keyword evidence="10" id="KW-1185">Reference proteome</keyword>
<dbReference type="GO" id="GO:0005886">
    <property type="term" value="C:plasma membrane"/>
    <property type="evidence" value="ECO:0007669"/>
    <property type="project" value="UniProtKB-SubCell"/>
</dbReference>
<comment type="caution">
    <text evidence="9">The sequence shown here is derived from an EMBL/GenBank/DDBJ whole genome shotgun (WGS) entry which is preliminary data.</text>
</comment>
<keyword evidence="4 7" id="KW-0812">Transmembrane</keyword>
<dbReference type="Proteomes" id="UP000546970">
    <property type="component" value="Unassembled WGS sequence"/>
</dbReference>
<comment type="subcellular location">
    <subcellularLocation>
        <location evidence="1">Cell membrane</location>
        <topology evidence="1">Multi-pass membrane protein</topology>
    </subcellularLocation>
</comment>
<name>A0A7X9UCE4_9ACTN</name>
<feature type="transmembrane region" description="Helical" evidence="7">
    <location>
        <begin position="290"/>
        <end position="309"/>
    </location>
</feature>
<accession>A0A7X9UCE4</accession>
<evidence type="ECO:0000256" key="2">
    <source>
        <dbReference type="ARBA" id="ARBA00007362"/>
    </source>
</evidence>
<feature type="transmembrane region" description="Helical" evidence="7">
    <location>
        <begin position="53"/>
        <end position="74"/>
    </location>
</feature>
<feature type="domain" description="EamA" evidence="8">
    <location>
        <begin position="174"/>
        <end position="310"/>
    </location>
</feature>
<feature type="transmembrane region" description="Helical" evidence="7">
    <location>
        <begin position="235"/>
        <end position="253"/>
    </location>
</feature>
<evidence type="ECO:0000313" key="9">
    <source>
        <dbReference type="EMBL" id="NMF55883.1"/>
    </source>
</evidence>
<dbReference type="AlphaFoldDB" id="A0A7X9UCE4"/>
<dbReference type="InterPro" id="IPR037185">
    <property type="entry name" value="EmrE-like"/>
</dbReference>
<evidence type="ECO:0000313" key="10">
    <source>
        <dbReference type="Proteomes" id="UP000546970"/>
    </source>
</evidence>
<dbReference type="InterPro" id="IPR050638">
    <property type="entry name" value="AA-Vitamin_Transporters"/>
</dbReference>
<evidence type="ECO:0000256" key="4">
    <source>
        <dbReference type="ARBA" id="ARBA00022692"/>
    </source>
</evidence>
<dbReference type="PANTHER" id="PTHR32322">
    <property type="entry name" value="INNER MEMBRANE TRANSPORTER"/>
    <property type="match status" value="1"/>
</dbReference>
<organism evidence="9 10">
    <name type="scientific">Collinsella acetigenes</name>
    <dbReference type="NCBI Taxonomy" id="2713419"/>
    <lineage>
        <taxon>Bacteria</taxon>
        <taxon>Bacillati</taxon>
        <taxon>Actinomycetota</taxon>
        <taxon>Coriobacteriia</taxon>
        <taxon>Coriobacteriales</taxon>
        <taxon>Coriobacteriaceae</taxon>
        <taxon>Collinsella</taxon>
    </lineage>
</organism>
<evidence type="ECO:0000259" key="8">
    <source>
        <dbReference type="Pfam" id="PF00892"/>
    </source>
</evidence>
<feature type="transmembrane region" description="Helical" evidence="7">
    <location>
        <begin position="144"/>
        <end position="164"/>
    </location>
</feature>
<comment type="similarity">
    <text evidence="2">Belongs to the EamA transporter family.</text>
</comment>
<evidence type="ECO:0000256" key="5">
    <source>
        <dbReference type="ARBA" id="ARBA00022989"/>
    </source>
</evidence>
<dbReference type="InterPro" id="IPR000620">
    <property type="entry name" value="EamA_dom"/>
</dbReference>
<keyword evidence="5 7" id="KW-1133">Transmembrane helix</keyword>
<keyword evidence="3" id="KW-1003">Cell membrane</keyword>
<dbReference type="EMBL" id="JABBCP010000004">
    <property type="protein sequence ID" value="NMF55883.1"/>
    <property type="molecule type" value="Genomic_DNA"/>
</dbReference>
<dbReference type="Pfam" id="PF00892">
    <property type="entry name" value="EamA"/>
    <property type="match status" value="2"/>
</dbReference>
<feature type="transmembrane region" description="Helical" evidence="7">
    <location>
        <begin position="111"/>
        <end position="135"/>
    </location>
</feature>
<feature type="transmembrane region" description="Helical" evidence="7">
    <location>
        <begin position="265"/>
        <end position="284"/>
    </location>
</feature>
<dbReference type="SUPFAM" id="SSF103481">
    <property type="entry name" value="Multidrug resistance efflux transporter EmrE"/>
    <property type="match status" value="2"/>
</dbReference>
<feature type="domain" description="EamA" evidence="8">
    <location>
        <begin position="18"/>
        <end position="159"/>
    </location>
</feature>
<sequence length="315" mass="32606">MTRERTNRPFLGTLPGLILGCLVSCGLWGSAYPCVKIGYELFGITGSDVASRLVFAGTRFTIAGIMVVVGVSIAQRRALLPAKRDLGAIGILALFQTVLQYFFFYGGLSHAAGVTSSIIGAAAYFFAILFAALIFKTEGLTRKAVIGCAIGFAGVVLVNLGGSGDTAFSFALNGEGFILLSSVAGAISTCFIAVLGRTHDSVLLSGWQFVTGGVVLLCCGLAMGGSLCPISPGPAFALILYMGFISAMAYTLWSRLLAANPVSRVSIFGFMTPVFGAAMSAVLLGETDAVNPLFALIALALVSAGIVIVNRPNSQ</sequence>
<dbReference type="RefSeq" id="WP_169277524.1">
    <property type="nucleotide sequence ID" value="NZ_JABBCP010000004.1"/>
</dbReference>
<proteinExistence type="inferred from homology"/>
<protein>
    <submittedName>
        <fullName evidence="9">DMT family transporter</fullName>
    </submittedName>
</protein>
<evidence type="ECO:0000256" key="7">
    <source>
        <dbReference type="SAM" id="Phobius"/>
    </source>
</evidence>
<reference evidence="9 10" key="1">
    <citation type="submission" date="2020-04" db="EMBL/GenBank/DDBJ databases">
        <title>Collinsella sp. KGMB02528 nov., an anaerobic actinobacterium isolated from human feces.</title>
        <authorList>
            <person name="Han K.-I."/>
            <person name="Eom M.K."/>
            <person name="Kim J.-S."/>
            <person name="Lee K.C."/>
            <person name="Suh M.K."/>
            <person name="Park S.-H."/>
            <person name="Lee J.H."/>
            <person name="Kang S.W."/>
            <person name="Park J.-E."/>
            <person name="Oh B.S."/>
            <person name="Yu S.Y."/>
            <person name="Choi S.-H."/>
            <person name="Lee D.H."/>
            <person name="Yoon H."/>
            <person name="Kim B.-Y."/>
            <person name="Lee J.H."/>
            <person name="Lee J.-S."/>
        </authorList>
    </citation>
    <scope>NUCLEOTIDE SEQUENCE [LARGE SCALE GENOMIC DNA]</scope>
    <source>
        <strain evidence="9 10">KGMB02528</strain>
    </source>
</reference>
<feature type="transmembrane region" description="Helical" evidence="7">
    <location>
        <begin position="176"/>
        <end position="195"/>
    </location>
</feature>
<evidence type="ECO:0000256" key="3">
    <source>
        <dbReference type="ARBA" id="ARBA00022475"/>
    </source>
</evidence>
<feature type="transmembrane region" description="Helical" evidence="7">
    <location>
        <begin position="86"/>
        <end position="105"/>
    </location>
</feature>
<evidence type="ECO:0000256" key="6">
    <source>
        <dbReference type="ARBA" id="ARBA00023136"/>
    </source>
</evidence>
<dbReference type="PANTHER" id="PTHR32322:SF18">
    <property type="entry name" value="S-ADENOSYLMETHIONINE_S-ADENOSYLHOMOCYSTEINE TRANSPORTER"/>
    <property type="match status" value="1"/>
</dbReference>
<keyword evidence="6 7" id="KW-0472">Membrane</keyword>
<feature type="transmembrane region" description="Helical" evidence="7">
    <location>
        <begin position="202"/>
        <end position="223"/>
    </location>
</feature>
<feature type="transmembrane region" description="Helical" evidence="7">
    <location>
        <begin position="12"/>
        <end position="33"/>
    </location>
</feature>
<gene>
    <name evidence="9" type="ORF">HF320_06030</name>
</gene>
<evidence type="ECO:0000256" key="1">
    <source>
        <dbReference type="ARBA" id="ARBA00004651"/>
    </source>
</evidence>
<dbReference type="PROSITE" id="PS51257">
    <property type="entry name" value="PROKAR_LIPOPROTEIN"/>
    <property type="match status" value="1"/>
</dbReference>